<dbReference type="STRING" id="1033806.HTIA_2221"/>
<reference evidence="3 4" key="2">
    <citation type="journal article" date="2013" name="PLoS ONE">
        <title>INDIGO - INtegrated Data Warehouse of MIcrobial GenOmes with Examples from the Red Sea Extremophiles.</title>
        <authorList>
            <person name="Alam I."/>
            <person name="Antunes A."/>
            <person name="Kamau A.A."/>
            <person name="Ba Alawi W."/>
            <person name="Kalkatawi M."/>
            <person name="Stingl U."/>
            <person name="Bajic V.B."/>
        </authorList>
    </citation>
    <scope>NUCLEOTIDE SEQUENCE [LARGE SCALE GENOMIC DNA]</scope>
    <source>
        <strain evidence="3 4">SARL4B</strain>
    </source>
</reference>
<evidence type="ECO:0000313" key="3">
    <source>
        <dbReference type="EMBL" id="ERJ06428.1"/>
    </source>
</evidence>
<gene>
    <name evidence="3" type="ORF">HLRTI_001507</name>
    <name evidence="2" type="ORF">HTIA_2221</name>
</gene>
<dbReference type="EMBL" id="HF571520">
    <property type="protein sequence ID" value="CCQ34333.1"/>
    <property type="molecule type" value="Genomic_DNA"/>
</dbReference>
<dbReference type="Proteomes" id="UP000003861">
    <property type="component" value="Unassembled WGS sequence"/>
</dbReference>
<keyword evidence="5" id="KW-1185">Reference proteome</keyword>
<dbReference type="AlphaFoldDB" id="F7PFK7"/>
<dbReference type="eggNOG" id="arCOG09149">
    <property type="taxonomic scope" value="Archaea"/>
</dbReference>
<reference evidence="3 4" key="1">
    <citation type="journal article" date="2011" name="J. Bacteriol.">
        <title>Genome sequence of Halorhabdus tiamatea, the first archaeon isolated from a deep-sea anoxic brine lake.</title>
        <authorList>
            <person name="Antunes A."/>
            <person name="Alam I."/>
            <person name="Bajic V.B."/>
            <person name="Stingl U."/>
        </authorList>
    </citation>
    <scope>NUCLEOTIDE SEQUENCE [LARGE SCALE GENOMIC DNA]</scope>
    <source>
        <strain evidence="3 4">SARL4B</strain>
    </source>
</reference>
<dbReference type="KEGG" id="hti:HTIA_2221"/>
<sequence length="261" mass="28820">MSRAVQPGEIRAERGVVARSQYADRVHRPDPDSDDPRPACQEAEIAQADEYRDVAVSAVTPHYRPCGNPQCFGRRDDTARHLWHGPLANRPLRIQTFHIAATYLSFYEPPLTRRQVHALLAVESTERSIQRGLQDALALGWLARGPRAHQYESGPLTALFDDHTPGGRQYWRDSVTSPSRRVRGYHGAVVAALTGETPVTSRVVADRLDVSGERTLQRGLRDARAAGWLVWDEQASAYYQGPLAGAIGPSDPHPHAGGGER</sequence>
<dbReference type="OrthoDB" id="223671at2157"/>
<dbReference type="EMBL" id="AFNT02000015">
    <property type="protein sequence ID" value="ERJ06428.1"/>
    <property type="molecule type" value="Genomic_DNA"/>
</dbReference>
<feature type="compositionally biased region" description="Basic and acidic residues" evidence="1">
    <location>
        <begin position="10"/>
        <end position="37"/>
    </location>
</feature>
<dbReference type="RefSeq" id="WP_008523811.1">
    <property type="nucleotide sequence ID" value="NC_021921.1"/>
</dbReference>
<protein>
    <submittedName>
        <fullName evidence="3">Uncharacterized protein</fullName>
    </submittedName>
</protein>
<reference evidence="2 5" key="3">
    <citation type="journal article" date="2014" name="Environ. Microbiol.">
        <title>Halorhabdus tiamatea: proteogenomics and glycosidase activity measurements identify the first cultivated euryarchaeon from a deep-sea anoxic brine lake as potential polysaccharide degrader.</title>
        <authorList>
            <person name="Werner J."/>
            <person name="Ferrer M."/>
            <person name="Michel G."/>
            <person name="Mann A.J."/>
            <person name="Huang S."/>
            <person name="Juarez S."/>
            <person name="Ciordia S."/>
            <person name="Albar J.P."/>
            <person name="Alcaide M."/>
            <person name="La Cono V."/>
            <person name="Yakimov M.M."/>
            <person name="Antunes A."/>
            <person name="Taborda M."/>
            <person name="Da Costa M.S."/>
            <person name="Amann R.I."/>
            <person name="Gloeckner F.O."/>
            <person name="Golyshina O.V."/>
            <person name="Golyshin P.N."/>
            <person name="Teeling H."/>
        </authorList>
    </citation>
    <scope>NUCLEOTIDE SEQUENCE [LARGE SCALE GENOMIC DNA]</scope>
    <source>
        <strain evidence="5">SARL4B</strain>
        <strain evidence="2">Type strain: SARL4B</strain>
    </source>
</reference>
<accession>F7PFK7</accession>
<evidence type="ECO:0000313" key="2">
    <source>
        <dbReference type="EMBL" id="CCQ34333.1"/>
    </source>
</evidence>
<dbReference type="GeneID" id="59657618"/>
<organism evidence="3 4">
    <name type="scientific">Halorhabdus tiamatea SARL4B</name>
    <dbReference type="NCBI Taxonomy" id="1033806"/>
    <lineage>
        <taxon>Archaea</taxon>
        <taxon>Methanobacteriati</taxon>
        <taxon>Methanobacteriota</taxon>
        <taxon>Stenosarchaea group</taxon>
        <taxon>Halobacteria</taxon>
        <taxon>Halobacteriales</taxon>
        <taxon>Haloarculaceae</taxon>
        <taxon>Halorhabdus</taxon>
    </lineage>
</organism>
<dbReference type="Proteomes" id="UP000015381">
    <property type="component" value="Chromosome I"/>
</dbReference>
<proteinExistence type="predicted"/>
<evidence type="ECO:0000256" key="1">
    <source>
        <dbReference type="SAM" id="MobiDB-lite"/>
    </source>
</evidence>
<evidence type="ECO:0000313" key="5">
    <source>
        <dbReference type="Proteomes" id="UP000015381"/>
    </source>
</evidence>
<name>F7PFK7_9EURY</name>
<feature type="region of interest" description="Disordered" evidence="1">
    <location>
        <begin position="1"/>
        <end position="38"/>
    </location>
</feature>
<dbReference type="HOGENOM" id="CLU_1063989_0_0_2"/>
<evidence type="ECO:0000313" key="4">
    <source>
        <dbReference type="Proteomes" id="UP000003861"/>
    </source>
</evidence>